<dbReference type="SUPFAM" id="SSF55129">
    <property type="entry name" value="Ribosomal protein L30p/L7e"/>
    <property type="match status" value="1"/>
</dbReference>
<dbReference type="PANTHER" id="PTHR15892">
    <property type="entry name" value="MITOCHONDRIAL RIBOSOMAL PROTEIN L30"/>
    <property type="match status" value="1"/>
</dbReference>
<evidence type="ECO:0000259" key="7">
    <source>
        <dbReference type="Pfam" id="PF00327"/>
    </source>
</evidence>
<evidence type="ECO:0000256" key="2">
    <source>
        <dbReference type="ARBA" id="ARBA00011838"/>
    </source>
</evidence>
<evidence type="ECO:0000256" key="6">
    <source>
        <dbReference type="RuleBase" id="RU003734"/>
    </source>
</evidence>
<comment type="similarity">
    <text evidence="1 5 6">Belongs to the universal ribosomal protein uL30 family.</text>
</comment>
<dbReference type="EMBL" id="AP025628">
    <property type="protein sequence ID" value="BDG62238.1"/>
    <property type="molecule type" value="Genomic_DNA"/>
</dbReference>
<dbReference type="GO" id="GO:0006412">
    <property type="term" value="P:translation"/>
    <property type="evidence" value="ECO:0007669"/>
    <property type="project" value="UniProtKB-UniRule"/>
</dbReference>
<dbReference type="GO" id="GO:0022625">
    <property type="term" value="C:cytosolic large ribosomal subunit"/>
    <property type="evidence" value="ECO:0007669"/>
    <property type="project" value="TreeGrafter"/>
</dbReference>
<dbReference type="GO" id="GO:0003735">
    <property type="term" value="F:structural constituent of ribosome"/>
    <property type="evidence" value="ECO:0007669"/>
    <property type="project" value="InterPro"/>
</dbReference>
<dbReference type="Pfam" id="PF00327">
    <property type="entry name" value="Ribosomal_L30"/>
    <property type="match status" value="1"/>
</dbReference>
<evidence type="ECO:0000256" key="3">
    <source>
        <dbReference type="ARBA" id="ARBA00022980"/>
    </source>
</evidence>
<dbReference type="Proteomes" id="UP001163687">
    <property type="component" value="Chromosome"/>
</dbReference>
<evidence type="ECO:0000313" key="9">
    <source>
        <dbReference type="Proteomes" id="UP001163687"/>
    </source>
</evidence>
<sequence>MAGKLIITLKRGLAGKRYDQVATVRSLGLRKPGQSTEKPDNPSVRGMIEKVRHLVDVREA</sequence>
<evidence type="ECO:0000256" key="5">
    <source>
        <dbReference type="HAMAP-Rule" id="MF_01371"/>
    </source>
</evidence>
<dbReference type="InterPro" id="IPR018038">
    <property type="entry name" value="Ribosomal_uL30_CS"/>
</dbReference>
<evidence type="ECO:0000313" key="8">
    <source>
        <dbReference type="EMBL" id="BDG62238.1"/>
    </source>
</evidence>
<dbReference type="PIRSF" id="PIRSF002211">
    <property type="entry name" value="Ribosomal_L30_bac-type"/>
    <property type="match status" value="1"/>
</dbReference>
<dbReference type="PROSITE" id="PS00634">
    <property type="entry name" value="RIBOSOMAL_L30"/>
    <property type="match status" value="1"/>
</dbReference>
<comment type="subunit">
    <text evidence="2 5">Part of the 50S ribosomal subunit.</text>
</comment>
<dbReference type="CDD" id="cd01658">
    <property type="entry name" value="Ribosomal_L30"/>
    <property type="match status" value="1"/>
</dbReference>
<dbReference type="NCBIfam" id="TIGR01308">
    <property type="entry name" value="rpmD_bact"/>
    <property type="match status" value="1"/>
</dbReference>
<dbReference type="InterPro" id="IPR036919">
    <property type="entry name" value="Ribo_uL30_ferredoxin-like_sf"/>
</dbReference>
<name>A0AA35GA81_9FIRM</name>
<dbReference type="HAMAP" id="MF_01371_B">
    <property type="entry name" value="Ribosomal_uL30_B"/>
    <property type="match status" value="1"/>
</dbReference>
<dbReference type="KEGG" id="cmic:caldi_33280"/>
<gene>
    <name evidence="5 8" type="primary">rpmD</name>
    <name evidence="8" type="ORF">caldi_33280</name>
</gene>
<reference evidence="8" key="1">
    <citation type="submission" date="2022-03" db="EMBL/GenBank/DDBJ databases">
        <title>Complete genome sequence of Caldinitratiruptor microaerophilus.</title>
        <authorList>
            <person name="Mukaiyama R."/>
            <person name="Nishiyama T."/>
            <person name="Ueda K."/>
        </authorList>
    </citation>
    <scope>NUCLEOTIDE SEQUENCE</scope>
    <source>
        <strain evidence="8">JCM 16183</strain>
    </source>
</reference>
<accession>A0AA35GA81</accession>
<feature type="domain" description="Large ribosomal subunit protein uL30-like ferredoxin-like fold" evidence="7">
    <location>
        <begin position="5"/>
        <end position="55"/>
    </location>
</feature>
<evidence type="ECO:0000256" key="1">
    <source>
        <dbReference type="ARBA" id="ARBA00007594"/>
    </source>
</evidence>
<dbReference type="Gene3D" id="3.30.1390.20">
    <property type="entry name" value="Ribosomal protein L30, ferredoxin-like fold domain"/>
    <property type="match status" value="1"/>
</dbReference>
<dbReference type="RefSeq" id="WP_264842832.1">
    <property type="nucleotide sequence ID" value="NZ_AP025628.1"/>
</dbReference>
<dbReference type="InterPro" id="IPR016082">
    <property type="entry name" value="Ribosomal_uL30_ferredoxin-like"/>
</dbReference>
<protein>
    <recommendedName>
        <fullName evidence="5">Large ribosomal subunit protein uL30</fullName>
    </recommendedName>
</protein>
<dbReference type="AlphaFoldDB" id="A0AA35GA81"/>
<proteinExistence type="inferred from homology"/>
<keyword evidence="4 5" id="KW-0687">Ribonucleoprotein</keyword>
<dbReference type="InterPro" id="IPR005996">
    <property type="entry name" value="Ribosomal_uL30_bac-type"/>
</dbReference>
<evidence type="ECO:0000256" key="4">
    <source>
        <dbReference type="ARBA" id="ARBA00023274"/>
    </source>
</evidence>
<keyword evidence="9" id="KW-1185">Reference proteome</keyword>
<keyword evidence="3 5" id="KW-0689">Ribosomal protein</keyword>
<organism evidence="8 9">
    <name type="scientific">Caldinitratiruptor microaerophilus</name>
    <dbReference type="NCBI Taxonomy" id="671077"/>
    <lineage>
        <taxon>Bacteria</taxon>
        <taxon>Bacillati</taxon>
        <taxon>Bacillota</taxon>
        <taxon>Clostridia</taxon>
        <taxon>Eubacteriales</taxon>
        <taxon>Symbiobacteriaceae</taxon>
        <taxon>Caldinitratiruptor</taxon>
    </lineage>
</organism>
<dbReference type="PANTHER" id="PTHR15892:SF2">
    <property type="entry name" value="LARGE RIBOSOMAL SUBUNIT PROTEIN UL30M"/>
    <property type="match status" value="1"/>
</dbReference>